<sequence length="1319" mass="140288">MRLLLSIFFLSISVSSFAQKDLYNASQKKKLDALSDEITKQHTENYNKALKMATQKGWQLQGDLGNGRTFRLQGIDDSGHPLYLTTESNANAAATTRTNQLYTGGSLGLSLSGSSDAVKNKLGVWDGGAVLGTHQEFGTRVTQQDNVSATDVHATHVSGTMIAAGISAQAKGMSFGANLKAWDFNNDVTEMTTAAKDLAISNHSYGFQAGWIYNSTINRWAWYGSPSVSPTEDYKFGYYDTNTQSWDKIANAAPFYLIVKSAGNNRDSNGPTEGAYYFLGSSTRDSSNVIRSKNDGYDIISTTGTAKNILTVGAAYGTGGVAPLQASDIKISTFSSWGPTDDGRIKPDIVAVGVNLFSTSNASTTAYTIFSGTSMSSPQASGSLLLLQEAYSKQNDGQLMRSSTLKGLVLHTAQDAGNVGPDYIYGWGLLNMEKAASVILNTDKTNSLTERTLQSGTPFTQTIIASGKGALTATICWTDPEGTVLSATTANLNSRTPKLVNDLDIKISDGTNTFLPFILDPEKPADVATRGDNIRDNVEQILIPDAVPGKTYTITISNKGSLKSTTQDYALIISGIGGKDYCASTATTTQDNIESVKLSGASSAFKVSSGQALALDITMKNNVAKTTNVYIDWNLDGTFDETTEKVATSLDFLGLNFTSNFKAPTGLLAGNNTLMRVVSVENVGDVVKSCGTYSRGITKDYPIQFVRPDVDLSVSDLVNPDVTSFCTNSARTVTVALKNMGNAVQQNIPVSVKISDKTGVVATLTGTYKGALTSFAEDVLQLDGTFNALSGTTYTFEISINFTNDQDQTNNVKTVVRQVVATSAPTSALAVVCEGATTLNVKSSETSPVLWYDALTGGNLIFTGNTGSFTKPTNATNVFAGLNDFSGSIGYKDKYALGGGTYYENFGPEPVITTQTPLVIESARVYIGTPGTITFTISRVSDLTPISSVTLKVDATRTTANQTRTNSQLIDDATDQGVVLPLNLSIPAAGTYKLTQECTDGASIYRSNLNAGTTTGGAEIKGYPFTIPNVMSITGALYSSNGVTSLIKTGYYYTYDMKVKSLGCPSVRAEVAITTQAAPKVSVTPSDKLSICKDLTKDLTASSGTNYTYQWLKDGVAVSGETSATIKVGTAGSFAVKVTENGLCSITSTPVVASIITPITPVLSWNGSTLNISSGSNPTWYVGGIVIAGATQNSVVPTKSGVYTVKASDVNGCEAFSNEYLLTITAVEEEIVSEETAKIFPNPATEKIRVEYRSPERSQTIQAEIVNMFGMTLTSKNLVRENGVYTTDFDVTKQMQGRYFVRVVTENSVKTVPFMVGGN</sequence>
<dbReference type="InterPro" id="IPR023828">
    <property type="entry name" value="Peptidase_S8_Ser-AS"/>
</dbReference>
<feature type="domain" description="Secretion system C-terminal sorting" evidence="8">
    <location>
        <begin position="1239"/>
        <end position="1310"/>
    </location>
</feature>
<comment type="caution">
    <text evidence="10">The sequence shown here is derived from an EMBL/GenBank/DDBJ whole genome shotgun (WGS) entry which is preliminary data.</text>
</comment>
<gene>
    <name evidence="10" type="ORF">LV89_04795</name>
</gene>
<keyword evidence="2 5" id="KW-0645">Protease</keyword>
<name>A0A316DGE8_9BACT</name>
<feature type="active site" description="Charge relay system" evidence="5">
    <location>
        <position position="126"/>
    </location>
</feature>
<reference evidence="10 11" key="1">
    <citation type="submission" date="2018-05" db="EMBL/GenBank/DDBJ databases">
        <title>Genomic Encyclopedia of Archaeal and Bacterial Type Strains, Phase II (KMG-II): from individual species to whole genera.</title>
        <authorList>
            <person name="Goeker M."/>
        </authorList>
    </citation>
    <scope>NUCLEOTIDE SEQUENCE [LARGE SCALE GENOMIC DNA]</scope>
    <source>
        <strain evidence="10 11">DSM 22214</strain>
    </source>
</reference>
<feature type="active site" description="Charge relay system" evidence="5">
    <location>
        <position position="374"/>
    </location>
</feature>
<organism evidence="10 11">
    <name type="scientific">Arcicella aurantiaca</name>
    <dbReference type="NCBI Taxonomy" id="591202"/>
    <lineage>
        <taxon>Bacteria</taxon>
        <taxon>Pseudomonadati</taxon>
        <taxon>Bacteroidota</taxon>
        <taxon>Cytophagia</taxon>
        <taxon>Cytophagales</taxon>
        <taxon>Flectobacillaceae</taxon>
        <taxon>Arcicella</taxon>
    </lineage>
</organism>
<evidence type="ECO:0000313" key="11">
    <source>
        <dbReference type="Proteomes" id="UP000245489"/>
    </source>
</evidence>
<accession>A0A316DGE8</accession>
<dbReference type="GO" id="GO:0006508">
    <property type="term" value="P:proteolysis"/>
    <property type="evidence" value="ECO:0007669"/>
    <property type="project" value="UniProtKB-KW"/>
</dbReference>
<keyword evidence="11" id="KW-1185">Reference proteome</keyword>
<dbReference type="PANTHER" id="PTHR43399:SF4">
    <property type="entry name" value="CELL WALL-ASSOCIATED PROTEASE"/>
    <property type="match status" value="1"/>
</dbReference>
<dbReference type="Gene3D" id="2.60.40.10">
    <property type="entry name" value="Immunoglobulins"/>
    <property type="match status" value="1"/>
</dbReference>
<dbReference type="EMBL" id="QGGO01000046">
    <property type="protein sequence ID" value="PWK16726.1"/>
    <property type="molecule type" value="Genomic_DNA"/>
</dbReference>
<evidence type="ECO:0000256" key="6">
    <source>
        <dbReference type="SAM" id="SignalP"/>
    </source>
</evidence>
<keyword evidence="6" id="KW-0732">Signal</keyword>
<dbReference type="InterPro" id="IPR051048">
    <property type="entry name" value="Peptidase_S8/S53_subtilisin"/>
</dbReference>
<evidence type="ECO:0000256" key="5">
    <source>
        <dbReference type="PROSITE-ProRule" id="PRU01240"/>
    </source>
</evidence>
<comment type="similarity">
    <text evidence="1 5">Belongs to the peptidase S8 family.</text>
</comment>
<proteinExistence type="inferred from homology"/>
<evidence type="ECO:0000256" key="1">
    <source>
        <dbReference type="ARBA" id="ARBA00011073"/>
    </source>
</evidence>
<dbReference type="GO" id="GO:0004252">
    <property type="term" value="F:serine-type endopeptidase activity"/>
    <property type="evidence" value="ECO:0007669"/>
    <property type="project" value="UniProtKB-UniRule"/>
</dbReference>
<dbReference type="Pfam" id="PF18962">
    <property type="entry name" value="Por_Secre_tail"/>
    <property type="match status" value="1"/>
</dbReference>
<dbReference type="CDD" id="cd04842">
    <property type="entry name" value="Peptidases_S8_Kp43_protease"/>
    <property type="match status" value="1"/>
</dbReference>
<keyword evidence="4 5" id="KW-0720">Serine protease</keyword>
<feature type="active site" description="Charge relay system" evidence="5">
    <location>
        <position position="153"/>
    </location>
</feature>
<dbReference type="OrthoDB" id="9792152at2"/>
<dbReference type="PANTHER" id="PTHR43399">
    <property type="entry name" value="SUBTILISIN-RELATED"/>
    <property type="match status" value="1"/>
</dbReference>
<dbReference type="RefSeq" id="WP_158279680.1">
    <property type="nucleotide sequence ID" value="NZ_QGGO01000046.1"/>
</dbReference>
<dbReference type="PROSITE" id="PS00138">
    <property type="entry name" value="SUBTILASE_SER"/>
    <property type="match status" value="1"/>
</dbReference>
<evidence type="ECO:0000256" key="4">
    <source>
        <dbReference type="ARBA" id="ARBA00022825"/>
    </source>
</evidence>
<evidence type="ECO:0000256" key="2">
    <source>
        <dbReference type="ARBA" id="ARBA00022670"/>
    </source>
</evidence>
<evidence type="ECO:0000313" key="10">
    <source>
        <dbReference type="EMBL" id="PWK16726.1"/>
    </source>
</evidence>
<dbReference type="InterPro" id="IPR026444">
    <property type="entry name" value="Secre_tail"/>
</dbReference>
<feature type="signal peptide" evidence="6">
    <location>
        <begin position="1"/>
        <end position="18"/>
    </location>
</feature>
<dbReference type="Pfam" id="PF00082">
    <property type="entry name" value="Peptidase_S8"/>
    <property type="match status" value="1"/>
</dbReference>
<dbReference type="InterPro" id="IPR034058">
    <property type="entry name" value="TagA/B/C/D_pept_dom"/>
</dbReference>
<dbReference type="Pfam" id="PF20009">
    <property type="entry name" value="GEVED"/>
    <property type="match status" value="1"/>
</dbReference>
<evidence type="ECO:0000259" key="7">
    <source>
        <dbReference type="Pfam" id="PF00082"/>
    </source>
</evidence>
<dbReference type="SUPFAM" id="SSF52743">
    <property type="entry name" value="Subtilisin-like"/>
    <property type="match status" value="1"/>
</dbReference>
<dbReference type="NCBIfam" id="TIGR04183">
    <property type="entry name" value="Por_Secre_tail"/>
    <property type="match status" value="1"/>
</dbReference>
<evidence type="ECO:0000256" key="3">
    <source>
        <dbReference type="ARBA" id="ARBA00022801"/>
    </source>
</evidence>
<evidence type="ECO:0000259" key="9">
    <source>
        <dbReference type="Pfam" id="PF20009"/>
    </source>
</evidence>
<evidence type="ECO:0000259" key="8">
    <source>
        <dbReference type="Pfam" id="PF18962"/>
    </source>
</evidence>
<dbReference type="Proteomes" id="UP000245489">
    <property type="component" value="Unassembled WGS sequence"/>
</dbReference>
<feature type="chain" id="PRO_5016247692" evidence="6">
    <location>
        <begin position="19"/>
        <end position="1319"/>
    </location>
</feature>
<dbReference type="InterPro" id="IPR008979">
    <property type="entry name" value="Galactose-bd-like_sf"/>
</dbReference>
<dbReference type="InterPro" id="IPR045474">
    <property type="entry name" value="GEVED"/>
</dbReference>
<dbReference type="InterPro" id="IPR000209">
    <property type="entry name" value="Peptidase_S8/S53_dom"/>
</dbReference>
<dbReference type="Gene3D" id="3.40.50.200">
    <property type="entry name" value="Peptidase S8/S53 domain"/>
    <property type="match status" value="1"/>
</dbReference>
<feature type="domain" description="Peptidase S8/S53" evidence="7">
    <location>
        <begin position="142"/>
        <end position="428"/>
    </location>
</feature>
<feature type="domain" description="GEVED" evidence="9">
    <location>
        <begin position="627"/>
        <end position="704"/>
    </location>
</feature>
<dbReference type="PROSITE" id="PS51892">
    <property type="entry name" value="SUBTILASE"/>
    <property type="match status" value="1"/>
</dbReference>
<dbReference type="InterPro" id="IPR013783">
    <property type="entry name" value="Ig-like_fold"/>
</dbReference>
<dbReference type="InterPro" id="IPR036852">
    <property type="entry name" value="Peptidase_S8/S53_dom_sf"/>
</dbReference>
<keyword evidence="3 5" id="KW-0378">Hydrolase</keyword>
<protein>
    <submittedName>
        <fullName evidence="10">Putative secreted protein (Por secretion system target)</fullName>
    </submittedName>
</protein>
<dbReference type="SUPFAM" id="SSF49785">
    <property type="entry name" value="Galactose-binding domain-like"/>
    <property type="match status" value="1"/>
</dbReference>
<dbReference type="Gene3D" id="2.60.120.380">
    <property type="match status" value="1"/>
</dbReference>